<feature type="compositionally biased region" description="Low complexity" evidence="6">
    <location>
        <begin position="668"/>
        <end position="680"/>
    </location>
</feature>
<feature type="compositionally biased region" description="Basic and acidic residues" evidence="6">
    <location>
        <begin position="422"/>
        <end position="431"/>
    </location>
</feature>
<feature type="region of interest" description="Disordered" evidence="6">
    <location>
        <begin position="321"/>
        <end position="363"/>
    </location>
</feature>
<accession>A0A8T3D298</accession>
<dbReference type="FunFam" id="4.10.1000.10:FF:000024">
    <property type="entry name" value="Zinc finger CCCH domain-containing protein 11A"/>
    <property type="match status" value="1"/>
</dbReference>
<feature type="compositionally biased region" description="Basic and acidic residues" evidence="6">
    <location>
        <begin position="518"/>
        <end position="535"/>
    </location>
</feature>
<dbReference type="OrthoDB" id="5395350at2759"/>
<dbReference type="PANTHER" id="PTHR15725:SF14">
    <property type="entry name" value="ZINC FINGER CCCH DOMAIN-CONTAINING PROTEIN 11A"/>
    <property type="match status" value="1"/>
</dbReference>
<dbReference type="InterPro" id="IPR041686">
    <property type="entry name" value="Znf-CCCH_3"/>
</dbReference>
<dbReference type="Gene3D" id="4.10.1000.10">
    <property type="entry name" value="Zinc finger, CCCH-type"/>
    <property type="match status" value="1"/>
</dbReference>
<evidence type="ECO:0000256" key="6">
    <source>
        <dbReference type="SAM" id="MobiDB-lite"/>
    </source>
</evidence>
<keyword evidence="3 5" id="KW-0863">Zinc-finger</keyword>
<feature type="region of interest" description="Disordered" evidence="6">
    <location>
        <begin position="227"/>
        <end position="278"/>
    </location>
</feature>
<feature type="compositionally biased region" description="Basic and acidic residues" evidence="6">
    <location>
        <begin position="260"/>
        <end position="278"/>
    </location>
</feature>
<evidence type="ECO:0000259" key="7">
    <source>
        <dbReference type="PROSITE" id="PS50103"/>
    </source>
</evidence>
<evidence type="ECO:0000313" key="9">
    <source>
        <dbReference type="Proteomes" id="UP000829720"/>
    </source>
</evidence>
<evidence type="ECO:0000256" key="2">
    <source>
        <dbReference type="ARBA" id="ARBA00022737"/>
    </source>
</evidence>
<keyword evidence="9" id="KW-1185">Reference proteome</keyword>
<comment type="caution">
    <text evidence="8">The sequence shown here is derived from an EMBL/GenBank/DDBJ whole genome shotgun (WGS) entry which is preliminary data.</text>
</comment>
<feature type="compositionally biased region" description="Acidic residues" evidence="6">
    <location>
        <begin position="158"/>
        <end position="175"/>
    </location>
</feature>
<keyword evidence="4 5" id="KW-0862">Zinc</keyword>
<feature type="compositionally biased region" description="Acidic residues" evidence="6">
    <location>
        <begin position="886"/>
        <end position="911"/>
    </location>
</feature>
<evidence type="ECO:0000313" key="8">
    <source>
        <dbReference type="EMBL" id="KAI1890661.1"/>
    </source>
</evidence>
<keyword evidence="2" id="KW-0677">Repeat</keyword>
<feature type="region of interest" description="Disordered" evidence="6">
    <location>
        <begin position="821"/>
        <end position="911"/>
    </location>
</feature>
<evidence type="ECO:0000256" key="5">
    <source>
        <dbReference type="PROSITE-ProRule" id="PRU00723"/>
    </source>
</evidence>
<feature type="compositionally biased region" description="Basic and acidic residues" evidence="6">
    <location>
        <begin position="633"/>
        <end position="646"/>
    </location>
</feature>
<organism evidence="8 9">
    <name type="scientific">Albula goreensis</name>
    <dbReference type="NCBI Taxonomy" id="1534307"/>
    <lineage>
        <taxon>Eukaryota</taxon>
        <taxon>Metazoa</taxon>
        <taxon>Chordata</taxon>
        <taxon>Craniata</taxon>
        <taxon>Vertebrata</taxon>
        <taxon>Euteleostomi</taxon>
        <taxon>Actinopterygii</taxon>
        <taxon>Neopterygii</taxon>
        <taxon>Teleostei</taxon>
        <taxon>Albuliformes</taxon>
        <taxon>Albulidae</taxon>
        <taxon>Albula</taxon>
    </lineage>
</organism>
<dbReference type="GO" id="GO:0016973">
    <property type="term" value="P:poly(A)+ mRNA export from nucleus"/>
    <property type="evidence" value="ECO:0007669"/>
    <property type="project" value="TreeGrafter"/>
</dbReference>
<dbReference type="Proteomes" id="UP000829720">
    <property type="component" value="Unassembled WGS sequence"/>
</dbReference>
<dbReference type="EMBL" id="JAERUA010000014">
    <property type="protein sequence ID" value="KAI1890661.1"/>
    <property type="molecule type" value="Genomic_DNA"/>
</dbReference>
<feature type="compositionally biased region" description="Basic residues" evidence="6">
    <location>
        <begin position="504"/>
        <end position="513"/>
    </location>
</feature>
<feature type="compositionally biased region" description="Polar residues" evidence="6">
    <location>
        <begin position="653"/>
        <end position="667"/>
    </location>
</feature>
<dbReference type="PANTHER" id="PTHR15725">
    <property type="entry name" value="ZN-FINGER, C-X8-C-X5-C-X3-H TYPE-CONTAINING"/>
    <property type="match status" value="1"/>
</dbReference>
<proteinExistence type="predicted"/>
<keyword evidence="1 5" id="KW-0479">Metal-binding</keyword>
<dbReference type="InterPro" id="IPR000571">
    <property type="entry name" value="Znf_CCCH"/>
</dbReference>
<evidence type="ECO:0000256" key="3">
    <source>
        <dbReference type="ARBA" id="ARBA00022771"/>
    </source>
</evidence>
<dbReference type="PROSITE" id="PS50103">
    <property type="entry name" value="ZF_C3H1"/>
    <property type="match status" value="1"/>
</dbReference>
<protein>
    <recommendedName>
        <fullName evidence="7">C3H1-type domain-containing protein</fullName>
    </recommendedName>
</protein>
<evidence type="ECO:0000256" key="1">
    <source>
        <dbReference type="ARBA" id="ARBA00022723"/>
    </source>
</evidence>
<sequence>MTNHGDDCYFYYYSTCTKGDSCPFRHCEAAMGSEVVCNLWQENRCFRKICKFRHMEIKKKRNEIPCYWENQPAGCQKPHCAFHHEKPRIIDGVFVPPSKGPIPRKDVEEEPAPLVNPSSPAPGPVANPANPQLRGVIKVETLENVPSPTHPPVVINPADDEDEDEDDQFSEEGEESSSRMVSPRKLISTAIKDDSLNFGIKTLEEIRLRKTLKANLKKAGQSKNNLSQDIGIADSPDPHSNGTNVEKENIRSFVRPPLIVEKEDPPFQNEEPVKRNVTDRLGKRKVDLTDESLFTLKKDLPVAKELPLKRRLAERLGRKVESTEDSVAPPPQKVVKPVRCRLGLPGEPAPSESESVREAMPPGEIRIKTLEEIRKEKVAKSPGQGKASGAAIKVPSPIKKSSKPAGGIHVKTFSEVLHAKKKQEEMQKAAVEEQAPEDGSSGKGKAPSQGQGAEKVPAAQLGEVRVKTLEEIRREKAARMQAMGPEAKTEGISGPVSGAGSVAPKRRILRIKKTTAAEAEKTGNTKTSEVKEKSAEPVATENGSANGKRDLPSTSVKVKTFEEIMREKRLRKQQGEQASASLQKPEDPTTPSPPKQQVPTPHGVRPLTNLRQRASTAPQPSALPSQPKTTTTADHHRISLKQKEPEPAPAAVSNITPSTAAQYTSAGSPTSSVSNTNSSNRKQSLPSPELPAAPHADETGSPMLPQEEVQDERTQGPTAKKSPVQLAETKVRPKLNVKPSVVKAATQVKLGQKRKAQESHRSAVAAVKPLNSAPDVEEDQSQNLPSRSHPVTVPETSTSTTSLEMDVQACPLGPKLLIPKSSEAEVLATPGTEQRLGTPEPLSTPAKEPCATPQSSPAVVKTPVQPKPRRQSLVAPRAQGSSAAMDDLDELMNEFADDPLDGEMELDPAKDEDDLLLELSEMIGS</sequence>
<feature type="compositionally biased region" description="Polar residues" evidence="6">
    <location>
        <begin position="609"/>
        <end position="632"/>
    </location>
</feature>
<dbReference type="GO" id="GO:0008270">
    <property type="term" value="F:zinc ion binding"/>
    <property type="evidence" value="ECO:0007669"/>
    <property type="project" value="UniProtKB-KW"/>
</dbReference>
<dbReference type="Pfam" id="PF15663">
    <property type="entry name" value="zf-CCCH_3"/>
    <property type="match status" value="1"/>
</dbReference>
<feature type="region of interest" description="Disordered" evidence="6">
    <location>
        <begin position="93"/>
        <end position="183"/>
    </location>
</feature>
<reference evidence="8" key="1">
    <citation type="submission" date="2021-01" db="EMBL/GenBank/DDBJ databases">
        <authorList>
            <person name="Zahm M."/>
            <person name="Roques C."/>
            <person name="Cabau C."/>
            <person name="Klopp C."/>
            <person name="Donnadieu C."/>
            <person name="Jouanno E."/>
            <person name="Lampietro C."/>
            <person name="Louis A."/>
            <person name="Herpin A."/>
            <person name="Echchiki A."/>
            <person name="Berthelot C."/>
            <person name="Parey E."/>
            <person name="Roest-Crollius H."/>
            <person name="Braasch I."/>
            <person name="Postlethwait J."/>
            <person name="Bobe J."/>
            <person name="Montfort J."/>
            <person name="Bouchez O."/>
            <person name="Begum T."/>
            <person name="Mejri S."/>
            <person name="Adams A."/>
            <person name="Chen W.-J."/>
            <person name="Guiguen Y."/>
        </authorList>
    </citation>
    <scope>NUCLEOTIDE SEQUENCE</scope>
    <source>
        <tissue evidence="8">Blood</tissue>
    </source>
</reference>
<evidence type="ECO:0000256" key="4">
    <source>
        <dbReference type="ARBA" id="ARBA00022833"/>
    </source>
</evidence>
<feature type="region of interest" description="Disordered" evidence="6">
    <location>
        <begin position="375"/>
        <end position="463"/>
    </location>
</feature>
<feature type="domain" description="C3H1-type" evidence="7">
    <location>
        <begin position="7"/>
        <end position="29"/>
    </location>
</feature>
<feature type="zinc finger region" description="C3H1-type" evidence="5">
    <location>
        <begin position="7"/>
        <end position="29"/>
    </location>
</feature>
<name>A0A8T3D298_9TELE</name>
<feature type="region of interest" description="Disordered" evidence="6">
    <location>
        <begin position="477"/>
        <end position="804"/>
    </location>
</feature>
<dbReference type="AlphaFoldDB" id="A0A8T3D298"/>
<gene>
    <name evidence="8" type="ORF">AGOR_G00155950</name>
</gene>